<comment type="caution">
    <text evidence="3">The sequence shown here is derived from an EMBL/GenBank/DDBJ whole genome shotgun (WGS) entry which is preliminary data.</text>
</comment>
<feature type="region of interest" description="Disordered" evidence="1">
    <location>
        <begin position="97"/>
        <end position="120"/>
    </location>
</feature>
<accession>A0A2S6AMZ5</accession>
<name>A0A2S6AMZ5_9NOCA</name>
<dbReference type="CDD" id="cd00207">
    <property type="entry name" value="fer2"/>
    <property type="match status" value="1"/>
</dbReference>
<dbReference type="RefSeq" id="WP_104377126.1">
    <property type="nucleotide sequence ID" value="NZ_PSZC01000013.1"/>
</dbReference>
<dbReference type="GO" id="GO:0051536">
    <property type="term" value="F:iron-sulfur cluster binding"/>
    <property type="evidence" value="ECO:0007669"/>
    <property type="project" value="InterPro"/>
</dbReference>
<feature type="domain" description="2Fe-2S ferredoxin-type" evidence="2">
    <location>
        <begin position="2"/>
        <end position="102"/>
    </location>
</feature>
<sequence>MAKVRIEPAGIDLDIRAGQTVFDAAISAGMTWPTICYGQARCTACALRVVDGRQNAGPIEAQERDALKQMAARRRRNTMRDTRLACRMTVSGDLTVEKPGVAQQAGSFDRPEQRRSIQES</sequence>
<dbReference type="Gene3D" id="3.10.20.30">
    <property type="match status" value="1"/>
</dbReference>
<evidence type="ECO:0000313" key="3">
    <source>
        <dbReference type="EMBL" id="PPJ36627.1"/>
    </source>
</evidence>
<dbReference type="Pfam" id="PF00111">
    <property type="entry name" value="Fer2"/>
    <property type="match status" value="1"/>
</dbReference>
<feature type="compositionally biased region" description="Basic and acidic residues" evidence="1">
    <location>
        <begin position="109"/>
        <end position="120"/>
    </location>
</feature>
<dbReference type="SUPFAM" id="SSF54292">
    <property type="entry name" value="2Fe-2S ferredoxin-like"/>
    <property type="match status" value="1"/>
</dbReference>
<dbReference type="AlphaFoldDB" id="A0A2S6AMZ5"/>
<dbReference type="InterPro" id="IPR036010">
    <property type="entry name" value="2Fe-2S_ferredoxin-like_sf"/>
</dbReference>
<dbReference type="InterPro" id="IPR012675">
    <property type="entry name" value="Beta-grasp_dom_sf"/>
</dbReference>
<dbReference type="Proteomes" id="UP000239874">
    <property type="component" value="Unassembled WGS sequence"/>
</dbReference>
<proteinExistence type="predicted"/>
<dbReference type="PROSITE" id="PS51085">
    <property type="entry name" value="2FE2S_FER_2"/>
    <property type="match status" value="1"/>
</dbReference>
<protein>
    <submittedName>
        <fullName evidence="3">Ferredoxin</fullName>
    </submittedName>
</protein>
<gene>
    <name evidence="3" type="ORF">C5E45_19645</name>
</gene>
<evidence type="ECO:0000259" key="2">
    <source>
        <dbReference type="PROSITE" id="PS51085"/>
    </source>
</evidence>
<dbReference type="EMBL" id="PSZC01000013">
    <property type="protein sequence ID" value="PPJ36627.1"/>
    <property type="molecule type" value="Genomic_DNA"/>
</dbReference>
<reference evidence="3 4" key="1">
    <citation type="submission" date="2018-02" db="EMBL/GenBank/DDBJ databases">
        <title>8 Nocardia nova and 1 Nocardia cyriacigeorgica strain used for evolution to TMP-SMX.</title>
        <authorList>
            <person name="Mehta H."/>
            <person name="Weng J."/>
            <person name="Shamoo Y."/>
        </authorList>
    </citation>
    <scope>NUCLEOTIDE SEQUENCE [LARGE SCALE GENOMIC DNA]</scope>
    <source>
        <strain evidence="3 4">MDA3139</strain>
    </source>
</reference>
<evidence type="ECO:0000256" key="1">
    <source>
        <dbReference type="SAM" id="MobiDB-lite"/>
    </source>
</evidence>
<evidence type="ECO:0000313" key="4">
    <source>
        <dbReference type="Proteomes" id="UP000239874"/>
    </source>
</evidence>
<dbReference type="InterPro" id="IPR001041">
    <property type="entry name" value="2Fe-2S_ferredoxin-type"/>
</dbReference>
<organism evidence="3 4">
    <name type="scientific">Nocardia nova</name>
    <dbReference type="NCBI Taxonomy" id="37330"/>
    <lineage>
        <taxon>Bacteria</taxon>
        <taxon>Bacillati</taxon>
        <taxon>Actinomycetota</taxon>
        <taxon>Actinomycetes</taxon>
        <taxon>Mycobacteriales</taxon>
        <taxon>Nocardiaceae</taxon>
        <taxon>Nocardia</taxon>
    </lineage>
</organism>
<dbReference type="OrthoDB" id="4484726at2"/>